<dbReference type="GO" id="GO:0016798">
    <property type="term" value="F:hydrolase activity, acting on glycosyl bonds"/>
    <property type="evidence" value="ECO:0007669"/>
    <property type="project" value="UniProtKB-KW"/>
</dbReference>
<dbReference type="InterPro" id="IPR011050">
    <property type="entry name" value="Pectin_lyase_fold/virulence"/>
</dbReference>
<dbReference type="EC" id="3.2.1.-" evidence="6"/>
<keyword evidence="2 4" id="KW-0378">Hydrolase</keyword>
<evidence type="ECO:0000256" key="1">
    <source>
        <dbReference type="ARBA" id="ARBA00008834"/>
    </source>
</evidence>
<evidence type="ECO:0000256" key="3">
    <source>
        <dbReference type="ARBA" id="ARBA00023295"/>
    </source>
</evidence>
<dbReference type="PANTHER" id="PTHR31339:SF9">
    <property type="entry name" value="PLASMIN AND FIBRONECTIN-BINDING PROTEIN A"/>
    <property type="match status" value="1"/>
</dbReference>
<dbReference type="Proteomes" id="UP001595906">
    <property type="component" value="Unassembled WGS sequence"/>
</dbReference>
<organism evidence="6 7">
    <name type="scientific">Parasediminibacterium paludis</name>
    <dbReference type="NCBI Taxonomy" id="908966"/>
    <lineage>
        <taxon>Bacteria</taxon>
        <taxon>Pseudomonadati</taxon>
        <taxon>Bacteroidota</taxon>
        <taxon>Chitinophagia</taxon>
        <taxon>Chitinophagales</taxon>
        <taxon>Chitinophagaceae</taxon>
        <taxon>Parasediminibacterium</taxon>
    </lineage>
</organism>
<dbReference type="RefSeq" id="WP_379014831.1">
    <property type="nucleotide sequence ID" value="NZ_JBHSDC010000027.1"/>
</dbReference>
<proteinExistence type="inferred from homology"/>
<evidence type="ECO:0000256" key="2">
    <source>
        <dbReference type="ARBA" id="ARBA00022801"/>
    </source>
</evidence>
<feature type="chain" id="PRO_5046477577" evidence="5">
    <location>
        <begin position="23"/>
        <end position="413"/>
    </location>
</feature>
<dbReference type="EMBL" id="JBHSDC010000027">
    <property type="protein sequence ID" value="MFC4232825.1"/>
    <property type="molecule type" value="Genomic_DNA"/>
</dbReference>
<dbReference type="Pfam" id="PF00295">
    <property type="entry name" value="Glyco_hydro_28"/>
    <property type="match status" value="1"/>
</dbReference>
<dbReference type="SMART" id="SM00710">
    <property type="entry name" value="PbH1"/>
    <property type="match status" value="6"/>
</dbReference>
<dbReference type="SUPFAM" id="SSF51126">
    <property type="entry name" value="Pectin lyase-like"/>
    <property type="match status" value="1"/>
</dbReference>
<dbReference type="PROSITE" id="PS00502">
    <property type="entry name" value="POLYGALACTURONASE"/>
    <property type="match status" value="1"/>
</dbReference>
<evidence type="ECO:0000313" key="6">
    <source>
        <dbReference type="EMBL" id="MFC4232825.1"/>
    </source>
</evidence>
<accession>A0ABV8Q159</accession>
<name>A0ABV8Q159_9BACT</name>
<comment type="caution">
    <text evidence="6">The sequence shown here is derived from an EMBL/GenBank/DDBJ whole genome shotgun (WGS) entry which is preliminary data.</text>
</comment>
<dbReference type="InterPro" id="IPR051801">
    <property type="entry name" value="GH28_Enzymes"/>
</dbReference>
<dbReference type="PANTHER" id="PTHR31339">
    <property type="entry name" value="PECTIN LYASE-RELATED"/>
    <property type="match status" value="1"/>
</dbReference>
<comment type="similarity">
    <text evidence="1 4">Belongs to the glycosyl hydrolase 28 family.</text>
</comment>
<dbReference type="InterPro" id="IPR000743">
    <property type="entry name" value="Glyco_hydro_28"/>
</dbReference>
<keyword evidence="5" id="KW-0732">Signal</keyword>
<dbReference type="Gene3D" id="2.160.20.10">
    <property type="entry name" value="Single-stranded right-handed beta-helix, Pectin lyase-like"/>
    <property type="match status" value="1"/>
</dbReference>
<reference evidence="7" key="1">
    <citation type="journal article" date="2019" name="Int. J. Syst. Evol. Microbiol.">
        <title>The Global Catalogue of Microorganisms (GCM) 10K type strain sequencing project: providing services to taxonomists for standard genome sequencing and annotation.</title>
        <authorList>
            <consortium name="The Broad Institute Genomics Platform"/>
            <consortium name="The Broad Institute Genome Sequencing Center for Infectious Disease"/>
            <person name="Wu L."/>
            <person name="Ma J."/>
        </authorList>
    </citation>
    <scope>NUCLEOTIDE SEQUENCE [LARGE SCALE GENOMIC DNA]</scope>
    <source>
        <strain evidence="7">CECT 8010</strain>
    </source>
</reference>
<evidence type="ECO:0000256" key="4">
    <source>
        <dbReference type="RuleBase" id="RU361169"/>
    </source>
</evidence>
<dbReference type="InterPro" id="IPR006626">
    <property type="entry name" value="PbH1"/>
</dbReference>
<evidence type="ECO:0000313" key="7">
    <source>
        <dbReference type="Proteomes" id="UP001595906"/>
    </source>
</evidence>
<keyword evidence="3 4" id="KW-0326">Glycosidase</keyword>
<evidence type="ECO:0000256" key="5">
    <source>
        <dbReference type="SAM" id="SignalP"/>
    </source>
</evidence>
<dbReference type="InterPro" id="IPR012334">
    <property type="entry name" value="Pectin_lyas_fold"/>
</dbReference>
<protein>
    <submittedName>
        <fullName evidence="6">Glycoside hydrolase family 28 protein</fullName>
        <ecNumber evidence="6">3.2.1.-</ecNumber>
    </submittedName>
</protein>
<dbReference type="PROSITE" id="PS51257">
    <property type="entry name" value="PROKAR_LIPOPROTEIN"/>
    <property type="match status" value="1"/>
</dbReference>
<keyword evidence="7" id="KW-1185">Reference proteome</keyword>
<feature type="signal peptide" evidence="5">
    <location>
        <begin position="1"/>
        <end position="22"/>
    </location>
</feature>
<gene>
    <name evidence="6" type="ORF">ACFOW1_13065</name>
</gene>
<sequence>MKKILLFSCLAIVLACSKTSTTTDSPVITVPIDTHRTVLNLNSDGVTNQALALQQAIDSCSAAGGGTLELPKGTYMIGAIYMKSNVTLYLDSLATLLASGNMNDFVVNGKTLNIINGTNSSNTAIQNVAIKGKGTIDGNGAAWWAAYKANTSIARPRLVYITNCTNLILDSITLQNSPSFHFVPNQCQNVIASNLKIIAPPTSPNTDGIDPSDCSGVTITNCTIDNGDDNIAVKGGRINGVLGAGCQDLTVTNCTFLHGHGLSVGSETDDGVKNLTVTNCTFNGTTNGIRLKSLTGAGGLMQNLSYSGITMTNVTYPIIIDLNYNGSAPYPADIPSVNGVTIDHLTVTGAKNAGSLVGLTNSILQNITLSNLNITAQTGLILTNGANINMSNYVINVASGKSIIATNATGTGF</sequence>